<dbReference type="InterPro" id="IPR013108">
    <property type="entry name" value="Amidohydro_3"/>
</dbReference>
<protein>
    <submittedName>
        <fullName evidence="2">Amidohydrolase family protein</fullName>
    </submittedName>
</protein>
<sequence length="481" mass="52362">MTAAASADTRFLIRQAQLVSGECVDLRIAGGRIVEKANQLLLGGDERLIDAASCALLPGLHDHHLHLFATASAGASVRCGPEDVADEEALFKCLRAQLRRNADPIRGVGFHESVCESLDRHWLDRCCDDRIVRIQHRSGMMWVFNSAAIAALKLSSDEVLPEGAERDAHGQLTGRFINLDAWLGQRFQGPRQSLASLSAQLASMGISAVTDTGVNNNLATWQSLSEQLESGYFRQRLLVMGNNALHNIVGNERISVGAVKLYLREARLPELDEFTARIQDAHEHGRVVAIHCVTRVELYFALAALDEAGGMVGDRIEHAAVADSYALEILADLGVTVVTQPHFIAERGDQYRQDVDIDDQPFLYRGAGFLKAGVALAGGSDAPYGAVDPWASMKAAVNRRSKSGYTFGHQENLSAQQALALYGGDLHRPGGGLRELEVGQLADLCLMDCDWVTVLDELDARHVAKTFCAGQPIYERANNKC</sequence>
<dbReference type="RefSeq" id="WP_219044997.1">
    <property type="nucleotide sequence ID" value="NZ_JAHWDQ010000007.1"/>
</dbReference>
<keyword evidence="3" id="KW-1185">Reference proteome</keyword>
<evidence type="ECO:0000259" key="1">
    <source>
        <dbReference type="Pfam" id="PF07969"/>
    </source>
</evidence>
<reference evidence="2" key="1">
    <citation type="submission" date="2021-07" db="EMBL/GenBank/DDBJ databases">
        <title>Zhongshania sp. CAU 1632 isolated from seawater.</title>
        <authorList>
            <person name="Kim W."/>
        </authorList>
    </citation>
    <scope>NUCLEOTIDE SEQUENCE</scope>
    <source>
        <strain evidence="2">CAU 1632</strain>
    </source>
</reference>
<evidence type="ECO:0000313" key="3">
    <source>
        <dbReference type="Proteomes" id="UP001166291"/>
    </source>
</evidence>
<accession>A0ABS6VWL3</accession>
<proteinExistence type="predicted"/>
<dbReference type="Pfam" id="PF07969">
    <property type="entry name" value="Amidohydro_3"/>
    <property type="match status" value="1"/>
</dbReference>
<name>A0ABS6VWL3_9GAMM</name>
<organism evidence="2 3">
    <name type="scientific">Zhongshania aquimaris</name>
    <dbReference type="NCBI Taxonomy" id="2857107"/>
    <lineage>
        <taxon>Bacteria</taxon>
        <taxon>Pseudomonadati</taxon>
        <taxon>Pseudomonadota</taxon>
        <taxon>Gammaproteobacteria</taxon>
        <taxon>Cellvibrionales</taxon>
        <taxon>Spongiibacteraceae</taxon>
        <taxon>Zhongshania</taxon>
    </lineage>
</organism>
<gene>
    <name evidence="2" type="ORF">KXJ70_18275</name>
</gene>
<dbReference type="EMBL" id="JAHWDQ010000007">
    <property type="protein sequence ID" value="MBW2942752.1"/>
    <property type="molecule type" value="Genomic_DNA"/>
</dbReference>
<evidence type="ECO:0000313" key="2">
    <source>
        <dbReference type="EMBL" id="MBW2942752.1"/>
    </source>
</evidence>
<dbReference type="Proteomes" id="UP001166291">
    <property type="component" value="Unassembled WGS sequence"/>
</dbReference>
<dbReference type="PANTHER" id="PTHR22642">
    <property type="entry name" value="IMIDAZOLONEPROPIONASE"/>
    <property type="match status" value="1"/>
</dbReference>
<dbReference type="PANTHER" id="PTHR22642:SF2">
    <property type="entry name" value="PROTEIN LONG AFTER FAR-RED 3"/>
    <property type="match status" value="1"/>
</dbReference>
<comment type="caution">
    <text evidence="2">The sequence shown here is derived from an EMBL/GenBank/DDBJ whole genome shotgun (WGS) entry which is preliminary data.</text>
</comment>
<feature type="domain" description="Amidohydrolase 3" evidence="1">
    <location>
        <begin position="48"/>
        <end position="474"/>
    </location>
</feature>